<dbReference type="InterPro" id="IPR045864">
    <property type="entry name" value="aa-tRNA-synth_II/BPL/LPL"/>
</dbReference>
<keyword evidence="5" id="KW-0251">Elongation factor</keyword>
<evidence type="ECO:0000256" key="3">
    <source>
        <dbReference type="ARBA" id="ARBA00022840"/>
    </source>
</evidence>
<evidence type="ECO:0000259" key="4">
    <source>
        <dbReference type="PROSITE" id="PS50862"/>
    </source>
</evidence>
<dbReference type="AlphaFoldDB" id="A0A9D9I9W7"/>
<organism evidence="5 6">
    <name type="scientific">Candidatus Ornithospirochaeta stercoravium</name>
    <dbReference type="NCBI Taxonomy" id="2840897"/>
    <lineage>
        <taxon>Bacteria</taxon>
        <taxon>Pseudomonadati</taxon>
        <taxon>Spirochaetota</taxon>
        <taxon>Spirochaetia</taxon>
        <taxon>Spirochaetales</taxon>
        <taxon>Spirochaetaceae</taxon>
        <taxon>Spirochaetaceae incertae sedis</taxon>
        <taxon>Candidatus Ornithospirochaeta</taxon>
    </lineage>
</organism>
<dbReference type="GO" id="GO:0000049">
    <property type="term" value="F:tRNA binding"/>
    <property type="evidence" value="ECO:0007669"/>
    <property type="project" value="TreeGrafter"/>
</dbReference>
<dbReference type="Proteomes" id="UP000810292">
    <property type="component" value="Unassembled WGS sequence"/>
</dbReference>
<keyword evidence="5" id="KW-0648">Protein biosynthesis</keyword>
<dbReference type="GO" id="GO:0005524">
    <property type="term" value="F:ATP binding"/>
    <property type="evidence" value="ECO:0007669"/>
    <property type="project" value="InterPro"/>
</dbReference>
<evidence type="ECO:0000256" key="1">
    <source>
        <dbReference type="ARBA" id="ARBA00022598"/>
    </source>
</evidence>
<reference evidence="5" key="1">
    <citation type="submission" date="2020-10" db="EMBL/GenBank/DDBJ databases">
        <authorList>
            <person name="Gilroy R."/>
        </authorList>
    </citation>
    <scope>NUCLEOTIDE SEQUENCE</scope>
    <source>
        <strain evidence="5">14700</strain>
    </source>
</reference>
<feature type="domain" description="Aminoacyl-transfer RNA synthetases class-II family profile" evidence="4">
    <location>
        <begin position="8"/>
        <end position="319"/>
    </location>
</feature>
<dbReference type="GO" id="GO:0006430">
    <property type="term" value="P:lysyl-tRNA aminoacylation"/>
    <property type="evidence" value="ECO:0007669"/>
    <property type="project" value="TreeGrafter"/>
</dbReference>
<dbReference type="Pfam" id="PF00152">
    <property type="entry name" value="tRNA-synt_2"/>
    <property type="match status" value="1"/>
</dbReference>
<keyword evidence="2" id="KW-0547">Nucleotide-binding</keyword>
<dbReference type="GO" id="GO:0005829">
    <property type="term" value="C:cytosol"/>
    <property type="evidence" value="ECO:0007669"/>
    <property type="project" value="TreeGrafter"/>
</dbReference>
<dbReference type="PANTHER" id="PTHR42918">
    <property type="entry name" value="LYSYL-TRNA SYNTHETASE"/>
    <property type="match status" value="1"/>
</dbReference>
<dbReference type="PANTHER" id="PTHR42918:SF6">
    <property type="entry name" value="ELONGATION FACTOR P--(R)-BETA-LYSINE LIGASE"/>
    <property type="match status" value="1"/>
</dbReference>
<accession>A0A9D9I9W7</accession>
<evidence type="ECO:0000256" key="2">
    <source>
        <dbReference type="ARBA" id="ARBA00022741"/>
    </source>
</evidence>
<keyword evidence="1 5" id="KW-0436">Ligase</keyword>
<reference evidence="5" key="2">
    <citation type="journal article" date="2021" name="PeerJ">
        <title>Extensive microbial diversity within the chicken gut microbiome revealed by metagenomics and culture.</title>
        <authorList>
            <person name="Gilroy R."/>
            <person name="Ravi A."/>
            <person name="Getino M."/>
            <person name="Pursley I."/>
            <person name="Horton D.L."/>
            <person name="Alikhan N.F."/>
            <person name="Baker D."/>
            <person name="Gharbi K."/>
            <person name="Hall N."/>
            <person name="Watson M."/>
            <person name="Adriaenssens E.M."/>
            <person name="Foster-Nyarko E."/>
            <person name="Jarju S."/>
            <person name="Secka A."/>
            <person name="Antonio M."/>
            <person name="Oren A."/>
            <person name="Chaudhuri R.R."/>
            <person name="La Ragione R."/>
            <person name="Hildebrand F."/>
            <person name="Pallen M.J."/>
        </authorList>
    </citation>
    <scope>NUCLEOTIDE SEQUENCE</scope>
    <source>
        <strain evidence="5">14700</strain>
    </source>
</reference>
<dbReference type="EMBL" id="JADIMF010000012">
    <property type="protein sequence ID" value="MBO8468295.1"/>
    <property type="molecule type" value="Genomic_DNA"/>
</dbReference>
<dbReference type="InterPro" id="IPR004364">
    <property type="entry name" value="Aa-tRNA-synt_II"/>
</dbReference>
<dbReference type="PROSITE" id="PS50862">
    <property type="entry name" value="AA_TRNA_LIGASE_II"/>
    <property type="match status" value="1"/>
</dbReference>
<sequence length="335" mass="39144">MYDFRMAKLRSELLMNIRKYFIDKDYLEVSTPTLSPYLIPEPTIKTFRTEFINPFMERTSLFMIPSPEIFMKKLLAAGSGSIFQISQCFRNAEQLGDVHNPEFTMLEYYTVNADEKDSIDITHDMIKHAVPSTLDEEWMHNEPLVISMHEAMMKACAVDMDKAEDIDYLRKEAVRLSLQYTEDESWDDTFNRIFLTYTEPWLPKDREVYLTDYPDKIRCLARKYSDKPCRKRWEMYIKGIEIANCYDEETDKEETRRYFEDEQALLEKERTETGDEISPSDPDFPSLTIPKSSGGAMGLDRLLAVSLGLETIEPLLLFPLSDMLHTVKANSSNQR</sequence>
<evidence type="ECO:0000313" key="5">
    <source>
        <dbReference type="EMBL" id="MBO8468295.1"/>
    </source>
</evidence>
<keyword evidence="3" id="KW-0067">ATP-binding</keyword>
<dbReference type="InterPro" id="IPR006195">
    <property type="entry name" value="aa-tRNA-synth_II"/>
</dbReference>
<dbReference type="GO" id="GO:0004824">
    <property type="term" value="F:lysine-tRNA ligase activity"/>
    <property type="evidence" value="ECO:0007669"/>
    <property type="project" value="TreeGrafter"/>
</dbReference>
<dbReference type="SUPFAM" id="SSF55681">
    <property type="entry name" value="Class II aaRS and biotin synthetases"/>
    <property type="match status" value="1"/>
</dbReference>
<name>A0A9D9I9W7_9SPIO</name>
<protein>
    <submittedName>
        <fullName evidence="5">Elongation factor P--(R)-beta-lysine ligase</fullName>
    </submittedName>
</protein>
<comment type="caution">
    <text evidence="5">The sequence shown here is derived from an EMBL/GenBank/DDBJ whole genome shotgun (WGS) entry which is preliminary data.</text>
</comment>
<proteinExistence type="predicted"/>
<gene>
    <name evidence="5" type="ORF">IAA72_00735</name>
</gene>
<evidence type="ECO:0000313" key="6">
    <source>
        <dbReference type="Proteomes" id="UP000810292"/>
    </source>
</evidence>
<dbReference type="GO" id="GO:0003746">
    <property type="term" value="F:translation elongation factor activity"/>
    <property type="evidence" value="ECO:0007669"/>
    <property type="project" value="UniProtKB-KW"/>
</dbReference>
<dbReference type="Gene3D" id="3.30.930.10">
    <property type="entry name" value="Bira Bifunctional Protein, Domain 2"/>
    <property type="match status" value="1"/>
</dbReference>